<protein>
    <submittedName>
        <fullName evidence="3">Uncharacterized protein</fullName>
    </submittedName>
</protein>
<evidence type="ECO:0000313" key="3">
    <source>
        <dbReference type="EMBL" id="USP76692.1"/>
    </source>
</evidence>
<gene>
    <name evidence="3" type="ORF">yc1106_03966</name>
</gene>
<dbReference type="VEuPathDB" id="FungiDB:yc1106_03966"/>
<keyword evidence="1" id="KW-0175">Coiled coil</keyword>
<feature type="coiled-coil region" evidence="1">
    <location>
        <begin position="181"/>
        <end position="252"/>
    </location>
</feature>
<proteinExistence type="predicted"/>
<evidence type="ECO:0000313" key="4">
    <source>
        <dbReference type="Proteomes" id="UP001056012"/>
    </source>
</evidence>
<dbReference type="Proteomes" id="UP001056012">
    <property type="component" value="Chromosome 3"/>
</dbReference>
<dbReference type="AlphaFoldDB" id="A0A9Q8Z5G8"/>
<keyword evidence="4" id="KW-1185">Reference proteome</keyword>
<feature type="compositionally biased region" description="Polar residues" evidence="2">
    <location>
        <begin position="552"/>
        <end position="563"/>
    </location>
</feature>
<feature type="region of interest" description="Disordered" evidence="2">
    <location>
        <begin position="544"/>
        <end position="596"/>
    </location>
</feature>
<feature type="region of interest" description="Disordered" evidence="2">
    <location>
        <begin position="330"/>
        <end position="396"/>
    </location>
</feature>
<dbReference type="EMBL" id="CP089276">
    <property type="protein sequence ID" value="USP76692.1"/>
    <property type="molecule type" value="Genomic_DNA"/>
</dbReference>
<reference evidence="3" key="1">
    <citation type="submission" date="2021-12" db="EMBL/GenBank/DDBJ databases">
        <title>Curvularia clavata genome.</title>
        <authorList>
            <person name="Cao Y."/>
        </authorList>
    </citation>
    <scope>NUCLEOTIDE SEQUENCE</scope>
    <source>
        <strain evidence="3">Yc1106</strain>
    </source>
</reference>
<organism evidence="3 4">
    <name type="scientific">Curvularia clavata</name>
    <dbReference type="NCBI Taxonomy" id="95742"/>
    <lineage>
        <taxon>Eukaryota</taxon>
        <taxon>Fungi</taxon>
        <taxon>Dikarya</taxon>
        <taxon>Ascomycota</taxon>
        <taxon>Pezizomycotina</taxon>
        <taxon>Dothideomycetes</taxon>
        <taxon>Pleosporomycetidae</taxon>
        <taxon>Pleosporales</taxon>
        <taxon>Pleosporineae</taxon>
        <taxon>Pleosporaceae</taxon>
        <taxon>Curvularia</taxon>
    </lineage>
</organism>
<evidence type="ECO:0000256" key="1">
    <source>
        <dbReference type="SAM" id="Coils"/>
    </source>
</evidence>
<accession>A0A9Q8Z5G8</accession>
<feature type="compositionally biased region" description="Polar residues" evidence="2">
    <location>
        <begin position="333"/>
        <end position="358"/>
    </location>
</feature>
<sequence>MSSPIEKVPMEPSVAPLNFIFACSLCGASFADIYEGHDETVLGLSDGINPKDRLVTRLFLANCSHVFCSGHLEGGGAPFHSAKERPRAPCPVCVKDKGNHEPQFLYSVRGFNRGEYDPLIPPSWFISPPLRLDCSGKEMDALRFQYIALIRYCQKNYATRKPLEQALTDSERKLGTMRKLASEEHAKVLSLKKENEQLQMQLEALQVEVQRLQSIEQKLEQLQLQKDQFEAMKAEVKRLQSIEQKLEHFRNLNVNPRDLETFLKNKSAIRHYLNIVPMLMDQNEKMQKRLGQLGFAMPLEPIPNFKGDDPSALDSYEALRNIDDAASGAMLQKTASSHTAGRSTHASGRVGTTSSSPFAQRPMKRQRLDSPLPKNVQIEHPSGRHEMPPPAKPLSRMQSMRSIFPGLRKKFSTDRSSPVVQGREGDDRNIQIIQDNGRCQTAKSIRQHVRDVLHGEPQYMSGALPVEKPSELSDLGSPQRVAQLSAEPSYIRLMDVLSNDNEVELELKDPRENSCSGYQGDNMKRQVVYAYKSQPGLQGEERWGSGHDAFHQASNKSSVSSGTYCHHPQYEPTDMYANRDHNQPDVGHATPASERHYLGNPIDTVFKSFRDLSVSKATEK</sequence>
<dbReference type="PROSITE" id="PS51257">
    <property type="entry name" value="PROKAR_LIPOPROTEIN"/>
    <property type="match status" value="1"/>
</dbReference>
<dbReference type="OrthoDB" id="5410764at2759"/>
<evidence type="ECO:0000256" key="2">
    <source>
        <dbReference type="SAM" id="MobiDB-lite"/>
    </source>
</evidence>
<name>A0A9Q8Z5G8_CURCL</name>